<sequence length="53" mass="5987">MPPQRHLAVATRPDSVDYTDKDFDALRDAMSKRRLAAVLVATYWQKGTAKARP</sequence>
<dbReference type="EnsemblBacteria" id="ABF92752">
    <property type="protein sequence ID" value="ABF92752"/>
    <property type="gene ID" value="MXAN_2488"/>
</dbReference>
<evidence type="ECO:0000313" key="1">
    <source>
        <dbReference type="EMBL" id="ABF92752.1"/>
    </source>
</evidence>
<protein>
    <submittedName>
        <fullName evidence="1">Uncharacterized protein</fullName>
    </submittedName>
</protein>
<gene>
    <name evidence="1" type="ordered locus">MXAN_2488</name>
</gene>
<dbReference type="KEGG" id="mxa:MXAN_2488"/>
<dbReference type="EMBL" id="CP000113">
    <property type="protein sequence ID" value="ABF92752.1"/>
    <property type="molecule type" value="Genomic_DNA"/>
</dbReference>
<reference evidence="1 2" key="1">
    <citation type="journal article" date="2006" name="Proc. Natl. Acad. Sci. U.S.A.">
        <title>Evolution of sensory complexity recorded in a myxobacterial genome.</title>
        <authorList>
            <person name="Goldman B.S."/>
            <person name="Nierman W.C."/>
            <person name="Kaiser D."/>
            <person name="Slater S.C."/>
            <person name="Durkin A.S."/>
            <person name="Eisen J.A."/>
            <person name="Ronning C.M."/>
            <person name="Barbazuk W.B."/>
            <person name="Blanchard M."/>
            <person name="Field C."/>
            <person name="Halling C."/>
            <person name="Hinkle G."/>
            <person name="Iartchuk O."/>
            <person name="Kim H.S."/>
            <person name="Mackenzie C."/>
            <person name="Madupu R."/>
            <person name="Miller N."/>
            <person name="Shvartsbeyn A."/>
            <person name="Sullivan S.A."/>
            <person name="Vaudin M."/>
            <person name="Wiegand R."/>
            <person name="Kaplan H.B."/>
        </authorList>
    </citation>
    <scope>NUCLEOTIDE SEQUENCE [LARGE SCALE GENOMIC DNA]</scope>
    <source>
        <strain evidence="2">DK1622</strain>
    </source>
</reference>
<name>Q1D9G6_MYXXD</name>
<evidence type="ECO:0000313" key="2">
    <source>
        <dbReference type="Proteomes" id="UP000002402"/>
    </source>
</evidence>
<organism evidence="1 2">
    <name type="scientific">Myxococcus xanthus (strain DK1622)</name>
    <dbReference type="NCBI Taxonomy" id="246197"/>
    <lineage>
        <taxon>Bacteria</taxon>
        <taxon>Pseudomonadati</taxon>
        <taxon>Myxococcota</taxon>
        <taxon>Myxococcia</taxon>
        <taxon>Myxococcales</taxon>
        <taxon>Cystobacterineae</taxon>
        <taxon>Myxococcaceae</taxon>
        <taxon>Myxococcus</taxon>
    </lineage>
</organism>
<proteinExistence type="predicted"/>
<dbReference type="HOGENOM" id="CLU_3063775_0_0_7"/>
<dbReference type="AlphaFoldDB" id="Q1D9G6"/>
<keyword evidence="2" id="KW-1185">Reference proteome</keyword>
<accession>Q1D9G6</accession>
<dbReference type="Proteomes" id="UP000002402">
    <property type="component" value="Chromosome"/>
</dbReference>